<reference evidence="1 2" key="1">
    <citation type="journal article" date="2015" name="Stand. Genomic Sci.">
        <title>Genomic Encyclopedia of Bacterial and Archaeal Type Strains, Phase III: the genomes of soil and plant-associated and newly described type strains.</title>
        <authorList>
            <person name="Whitman W.B."/>
            <person name="Woyke T."/>
            <person name="Klenk H.P."/>
            <person name="Zhou Y."/>
            <person name="Lilburn T.G."/>
            <person name="Beck B.J."/>
            <person name="De Vos P."/>
            <person name="Vandamme P."/>
            <person name="Eisen J.A."/>
            <person name="Garrity G."/>
            <person name="Hugenholtz P."/>
            <person name="Kyrpides N.C."/>
        </authorList>
    </citation>
    <scope>NUCLEOTIDE SEQUENCE [LARGE SCALE GENOMIC DNA]</scope>
    <source>
        <strain evidence="1 2">CGMCC 1.10115</strain>
    </source>
</reference>
<name>A0A562J9Z6_9BACI</name>
<organism evidence="1 2">
    <name type="scientific">Cytobacillus oceanisediminis</name>
    <dbReference type="NCBI Taxonomy" id="665099"/>
    <lineage>
        <taxon>Bacteria</taxon>
        <taxon>Bacillati</taxon>
        <taxon>Bacillota</taxon>
        <taxon>Bacilli</taxon>
        <taxon>Bacillales</taxon>
        <taxon>Bacillaceae</taxon>
        <taxon>Cytobacillus</taxon>
    </lineage>
</organism>
<dbReference type="Proteomes" id="UP000318667">
    <property type="component" value="Unassembled WGS sequence"/>
</dbReference>
<dbReference type="CDD" id="cd00657">
    <property type="entry name" value="Ferritin_like"/>
    <property type="match status" value="1"/>
</dbReference>
<dbReference type="GeneID" id="65405807"/>
<comment type="caution">
    <text evidence="1">The sequence shown here is derived from an EMBL/GenBank/DDBJ whole genome shotgun (WGS) entry which is preliminary data.</text>
</comment>
<dbReference type="SUPFAM" id="SSF47240">
    <property type="entry name" value="Ferritin-like"/>
    <property type="match status" value="1"/>
</dbReference>
<evidence type="ECO:0000313" key="2">
    <source>
        <dbReference type="Proteomes" id="UP000318667"/>
    </source>
</evidence>
<protein>
    <submittedName>
        <fullName evidence="1">Rubrerythrin</fullName>
    </submittedName>
</protein>
<keyword evidence="2" id="KW-1185">Reference proteome</keyword>
<evidence type="ECO:0000313" key="1">
    <source>
        <dbReference type="EMBL" id="TWH80016.1"/>
    </source>
</evidence>
<dbReference type="InterPro" id="IPR012347">
    <property type="entry name" value="Ferritin-like"/>
</dbReference>
<accession>A0A562J9Z6</accession>
<gene>
    <name evidence="1" type="ORF">IQ19_04728</name>
</gene>
<dbReference type="OrthoDB" id="573482at2"/>
<proteinExistence type="predicted"/>
<dbReference type="InterPro" id="IPR009078">
    <property type="entry name" value="Ferritin-like_SF"/>
</dbReference>
<dbReference type="RefSeq" id="WP_144545434.1">
    <property type="nucleotide sequence ID" value="NZ_CBCSDC010000066.1"/>
</dbReference>
<dbReference type="AlphaFoldDB" id="A0A562J9Z6"/>
<dbReference type="EMBL" id="VLKI01000021">
    <property type="protein sequence ID" value="TWH80016.1"/>
    <property type="molecule type" value="Genomic_DNA"/>
</dbReference>
<dbReference type="Gene3D" id="1.20.1260.10">
    <property type="match status" value="1"/>
</dbReference>
<sequence length="146" mass="17205">MYPYYYYQGSMARQNDKLAADIAKAINGEYSAVQCYQKLSGMASNKKEIDQILEIKQDEMKHFQQFSQIYMNLTGQQHEPKMTEECPNTYKEGLDFSFNDEQFTVDFYLDIAEQTSDPTIIEVFKRAAADEQNHAVWFLYFLNKQR</sequence>